<dbReference type="InterPro" id="IPR045055">
    <property type="entry name" value="DNA2/NAM7-like"/>
</dbReference>
<evidence type="ECO:0000313" key="5">
    <source>
        <dbReference type="Proteomes" id="UP000554235"/>
    </source>
</evidence>
<reference evidence="4 5" key="1">
    <citation type="submission" date="2020-01" db="EMBL/GenBank/DDBJ databases">
        <title>Identification and distribution of gene clusters putatively required for synthesis of sphingolipid metabolism inhibitors in phylogenetically diverse species of the filamentous fungus Fusarium.</title>
        <authorList>
            <person name="Kim H.-S."/>
            <person name="Busman M."/>
            <person name="Brown D.W."/>
            <person name="Divon H."/>
            <person name="Uhlig S."/>
            <person name="Proctor R.H."/>
        </authorList>
    </citation>
    <scope>NUCLEOTIDE SEQUENCE [LARGE SCALE GENOMIC DNA]</scope>
    <source>
        <strain evidence="4 5">NRRL 20459</strain>
    </source>
</reference>
<evidence type="ECO:0000256" key="1">
    <source>
        <dbReference type="ARBA" id="ARBA00022806"/>
    </source>
</evidence>
<sequence>MHPVLRIPTAERAIPRATLTASQVVRIATEIVKTFSRAEQKCRNVLNQCNDDIAVATAAEDTNRIKHIEDHREEWALKSFYETAIQVLLELIATPSDEAKLAYPQAAPSVQRAATAKKVATDLRQHRDVENPDDNDESDHEWFDRVQTWVMDNATARLPKPPSGLGPEWPAKRIPLPPGTMANIALFSVNTPRQFNWTVGMAKPPLRFQMRSITPVGQLHTFMSSLFAATDGGWSSRYPSATTTTRIDYKPEAKSIISECSAISMLNSHTVDTSRPLAARFWEHTTSFRTSVEYRNLVDGFPGLKQALDDGVFSGEGLSAVQSLMKVPFGYAFITGGPGSGKTTLAMRIVKAVISGPVDLAAFELYEDDKADGTRKDKWTKKFKPEVNLTAKVAWAAPSNKLVDDATRRAHRECPDKIVVRVLPWKVEMRNFTSAEPAQMHLIDTTEAPRAGSASRLLAELTNGYTMTCFEERSPTQVFRSLSEFARTVAEKEGDKWGGYWKAIHEKLHDPDTFVLNKEDHHKIFHKLMERAISLIDVACGTPCALAELANNSCWVPDLIVTDEAARLSEAMSLLLPSKWPRTVGIFIGDTKQFQPLSLAKDQDDFKSVFGPQRAVSLFKRLEDLGRLTFVLRFNHRARMTAAEWAQNDLYAKEMSIVYRHHTPATRAFIDWTFQAFKVRSTTIMIRPWDSREFKIGHTFTNRVNANFVSQLIVQLYRQAGLMNAHDAQKNMTATSDEDKVRVRRASILIITPYAAQKRVYQLVLRLMSDAEIPKTLVEVRTVDESPSHEADIIIIDCVRTTTMGFISDINRMSVMMTRARIGTILIGTTSKMFFPSTPKSLINYMVDRHSLIDHSEFKIKTKWDKMCDKCIQPGHVASQCTFNPKCQTCEGARHATRHCPKSREDAISVYADEPVGADDGIDRDCLARQ</sequence>
<dbReference type="InterPro" id="IPR027417">
    <property type="entry name" value="P-loop_NTPase"/>
</dbReference>
<dbReference type="CDD" id="cd18808">
    <property type="entry name" value="SF1_C_Upf1"/>
    <property type="match status" value="1"/>
</dbReference>
<dbReference type="Proteomes" id="UP000554235">
    <property type="component" value="Unassembled WGS sequence"/>
</dbReference>
<name>A0A8H4L1M4_9HYPO</name>
<proteinExistence type="predicted"/>
<dbReference type="Pfam" id="PF13086">
    <property type="entry name" value="AAA_11"/>
    <property type="match status" value="1"/>
</dbReference>
<feature type="domain" description="DNA2/NAM7 helicase-like C-terminal" evidence="3">
    <location>
        <begin position="616"/>
        <end position="830"/>
    </location>
</feature>
<dbReference type="PANTHER" id="PTHR10887:SF495">
    <property type="entry name" value="HELICASE SENATAXIN ISOFORM X1-RELATED"/>
    <property type="match status" value="1"/>
</dbReference>
<dbReference type="GO" id="GO:0003676">
    <property type="term" value="F:nucleic acid binding"/>
    <property type="evidence" value="ECO:0007669"/>
    <property type="project" value="InterPro"/>
</dbReference>
<evidence type="ECO:0000259" key="2">
    <source>
        <dbReference type="Pfam" id="PF13086"/>
    </source>
</evidence>
<keyword evidence="1" id="KW-0347">Helicase</keyword>
<dbReference type="InterPro" id="IPR036875">
    <property type="entry name" value="Znf_CCHC_sf"/>
</dbReference>
<evidence type="ECO:0000313" key="4">
    <source>
        <dbReference type="EMBL" id="KAF4460376.1"/>
    </source>
</evidence>
<dbReference type="SUPFAM" id="SSF52540">
    <property type="entry name" value="P-loop containing nucleoside triphosphate hydrolases"/>
    <property type="match status" value="1"/>
</dbReference>
<dbReference type="PANTHER" id="PTHR10887">
    <property type="entry name" value="DNA2/NAM7 HELICASE FAMILY"/>
    <property type="match status" value="1"/>
</dbReference>
<dbReference type="OrthoDB" id="5096448at2759"/>
<dbReference type="InterPro" id="IPR047187">
    <property type="entry name" value="SF1_C_Upf1"/>
</dbReference>
<dbReference type="Gene3D" id="4.10.60.10">
    <property type="entry name" value="Zinc finger, CCHC-type"/>
    <property type="match status" value="1"/>
</dbReference>
<dbReference type="InterPro" id="IPR041677">
    <property type="entry name" value="DNA2/NAM7_AAA_11"/>
</dbReference>
<dbReference type="GO" id="GO:0004386">
    <property type="term" value="F:helicase activity"/>
    <property type="evidence" value="ECO:0007669"/>
    <property type="project" value="InterPro"/>
</dbReference>
<keyword evidence="1" id="KW-0067">ATP-binding</keyword>
<keyword evidence="5" id="KW-1185">Reference proteome</keyword>
<keyword evidence="1" id="KW-0547">Nucleotide-binding</keyword>
<dbReference type="GO" id="GO:0008270">
    <property type="term" value="F:zinc ion binding"/>
    <property type="evidence" value="ECO:0007669"/>
    <property type="project" value="InterPro"/>
</dbReference>
<keyword evidence="1" id="KW-0378">Hydrolase</keyword>
<dbReference type="Gene3D" id="3.40.50.300">
    <property type="entry name" value="P-loop containing nucleotide triphosphate hydrolases"/>
    <property type="match status" value="2"/>
</dbReference>
<dbReference type="AlphaFoldDB" id="A0A8H4L1M4"/>
<protein>
    <submittedName>
        <fullName evidence="4">MFS monocarboxylate transporter</fullName>
    </submittedName>
</protein>
<comment type="caution">
    <text evidence="4">The sequence shown here is derived from an EMBL/GenBank/DDBJ whole genome shotgun (WGS) entry which is preliminary data.</text>
</comment>
<accession>A0A8H4L1M4</accession>
<evidence type="ECO:0000259" key="3">
    <source>
        <dbReference type="Pfam" id="PF13087"/>
    </source>
</evidence>
<gene>
    <name evidence="4" type="ORF">FALBO_12846</name>
</gene>
<dbReference type="InterPro" id="IPR041679">
    <property type="entry name" value="DNA2/NAM7-like_C"/>
</dbReference>
<dbReference type="Pfam" id="PF13087">
    <property type="entry name" value="AAA_12"/>
    <property type="match status" value="1"/>
</dbReference>
<organism evidence="4 5">
    <name type="scientific">Fusarium albosuccineum</name>
    <dbReference type="NCBI Taxonomy" id="1237068"/>
    <lineage>
        <taxon>Eukaryota</taxon>
        <taxon>Fungi</taxon>
        <taxon>Dikarya</taxon>
        <taxon>Ascomycota</taxon>
        <taxon>Pezizomycotina</taxon>
        <taxon>Sordariomycetes</taxon>
        <taxon>Hypocreomycetidae</taxon>
        <taxon>Hypocreales</taxon>
        <taxon>Nectriaceae</taxon>
        <taxon>Fusarium</taxon>
        <taxon>Fusarium decemcellulare species complex</taxon>
    </lineage>
</organism>
<dbReference type="SUPFAM" id="SSF57756">
    <property type="entry name" value="Retrovirus zinc finger-like domains"/>
    <property type="match status" value="1"/>
</dbReference>
<dbReference type="EMBL" id="JAADYS010001956">
    <property type="protein sequence ID" value="KAF4460376.1"/>
    <property type="molecule type" value="Genomic_DNA"/>
</dbReference>
<feature type="domain" description="DNA2/NAM7 helicase helicase" evidence="2">
    <location>
        <begin position="331"/>
        <end position="597"/>
    </location>
</feature>